<proteinExistence type="predicted"/>
<dbReference type="VEuPathDB" id="MicrosporidiaDB:NBO_1320g0001"/>
<dbReference type="PRINTS" id="PR00475">
    <property type="entry name" value="HEXOKINASE"/>
</dbReference>
<protein>
    <submittedName>
        <fullName evidence="1">Hexokinase-2</fullName>
    </submittedName>
</protein>
<keyword evidence="2" id="KW-1185">Reference proteome</keyword>
<dbReference type="Gene3D" id="3.30.420.40">
    <property type="match status" value="1"/>
</dbReference>
<keyword evidence="1" id="KW-0418">Kinase</keyword>
<dbReference type="GO" id="GO:0016301">
    <property type="term" value="F:kinase activity"/>
    <property type="evidence" value="ECO:0007669"/>
    <property type="project" value="UniProtKB-KW"/>
</dbReference>
<organism evidence="1 2">
    <name type="scientific">Nosema bombycis (strain CQ1 / CVCC 102059)</name>
    <name type="common">Microsporidian parasite</name>
    <name type="synonym">Pebrine of silkworm</name>
    <dbReference type="NCBI Taxonomy" id="578461"/>
    <lineage>
        <taxon>Eukaryota</taxon>
        <taxon>Fungi</taxon>
        <taxon>Fungi incertae sedis</taxon>
        <taxon>Microsporidia</taxon>
        <taxon>Nosematidae</taxon>
        <taxon>Nosema</taxon>
    </lineage>
</organism>
<gene>
    <name evidence="1" type="primary">HXK2</name>
    <name evidence="1" type="ORF">NBO_1320g0001</name>
</gene>
<sequence length="428" mass="49627">MIIFYCLLACISSIKTTKEVECELIKTLGNNEIKGLTDEYYEYLKKHLSALERREVDLYFIKDIDFHDLSEDQERNILVWDLGGTYFKLSNVKVTIKNKKIEAKTENTEQIPYPNAEESKGIYWEDWASEKMIDYVLNNNILPDASSLIVSYPLCHTENDSYVETFTKFFAFERPVKRKIMEAVRESISKILVNKKEKLYEKFQIDNIEERLAVKTVVNDSVASYFSSKLRSYDFSISIILGTGTNAAFNIEYQDEKYVLNSEWGSFTPKSIEFWEKEIEIFKKMEELYNKNVNFLDVIAANGCKFDLINSLLPPDHEKITKENYKEVIENSSDLRAKIYKVVMERSKQIIAALTLAAIRNSNKKSCLIVTNGSGFDNPKDSEAFKEIFDDLIQNVIIMGDDFEVEFLHEEGLTLIGSALYTLHRIIY</sequence>
<keyword evidence="1" id="KW-0808">Transferase</keyword>
<dbReference type="STRING" id="578461.R0KKX8"/>
<dbReference type="CDD" id="cd24000">
    <property type="entry name" value="ASKHA_NBD_HK"/>
    <property type="match status" value="1"/>
</dbReference>
<dbReference type="AlphaFoldDB" id="R0KKX8"/>
<dbReference type="InterPro" id="IPR043129">
    <property type="entry name" value="ATPase_NBD"/>
</dbReference>
<evidence type="ECO:0000313" key="1">
    <source>
        <dbReference type="EMBL" id="EOB11276.1"/>
    </source>
</evidence>
<dbReference type="OMA" id="CMLGGYK"/>
<accession>R0KKX8</accession>
<dbReference type="Proteomes" id="UP000016927">
    <property type="component" value="Unassembled WGS sequence"/>
</dbReference>
<dbReference type="EMBL" id="KB910227">
    <property type="protein sequence ID" value="EOB11276.1"/>
    <property type="molecule type" value="Genomic_DNA"/>
</dbReference>
<dbReference type="HOGENOM" id="CLU_052697_0_0_1"/>
<dbReference type="SUPFAM" id="SSF53067">
    <property type="entry name" value="Actin-like ATPase domain"/>
    <property type="match status" value="2"/>
</dbReference>
<reference evidence="1 2" key="1">
    <citation type="journal article" date="2013" name="BMC Genomics">
        <title>Comparative genomics of parasitic silkworm microsporidia reveal an association between genome expansion and host adaptation.</title>
        <authorList>
            <person name="Pan G."/>
            <person name="Xu J."/>
            <person name="Li T."/>
            <person name="Xia Q."/>
            <person name="Liu S.L."/>
            <person name="Zhang G."/>
            <person name="Li S."/>
            <person name="Li C."/>
            <person name="Liu H."/>
            <person name="Yang L."/>
            <person name="Liu T."/>
            <person name="Zhang X."/>
            <person name="Wu Z."/>
            <person name="Fan W."/>
            <person name="Dang X."/>
            <person name="Xiang H."/>
            <person name="Tao M."/>
            <person name="Li Y."/>
            <person name="Hu J."/>
            <person name="Li Z."/>
            <person name="Lin L."/>
            <person name="Luo J."/>
            <person name="Geng L."/>
            <person name="Wang L."/>
            <person name="Long M."/>
            <person name="Wan Y."/>
            <person name="He N."/>
            <person name="Zhang Z."/>
            <person name="Lu C."/>
            <person name="Keeling P.J."/>
            <person name="Wang J."/>
            <person name="Xiang Z."/>
            <person name="Zhou Z."/>
        </authorList>
    </citation>
    <scope>NUCLEOTIDE SEQUENCE [LARGE SCALE GENOMIC DNA]</scope>
    <source>
        <strain evidence="2">CQ1 / CVCC 102059</strain>
    </source>
</reference>
<dbReference type="SMR" id="R0KKX8"/>
<evidence type="ECO:0000313" key="2">
    <source>
        <dbReference type="Proteomes" id="UP000016927"/>
    </source>
</evidence>
<name>R0KKX8_NOSB1</name>
<dbReference type="OrthoDB" id="419537at2759"/>